<dbReference type="GO" id="GO:0009396">
    <property type="term" value="P:folic acid-containing compound biosynthetic process"/>
    <property type="evidence" value="ECO:0007669"/>
    <property type="project" value="TreeGrafter"/>
</dbReference>
<keyword evidence="2 4" id="KW-0547">Nucleotide-binding</keyword>
<keyword evidence="5" id="KW-0460">Magnesium</keyword>
<evidence type="ECO:0000256" key="3">
    <source>
        <dbReference type="ARBA" id="ARBA00022840"/>
    </source>
</evidence>
<dbReference type="AlphaFoldDB" id="A0AA37T2G7"/>
<reference evidence="6 7" key="1">
    <citation type="journal article" date="2014" name="Int. J. Syst. Evol. Microbiol.">
        <title>Complete genome sequence of Corynebacterium casei LMG S-19264T (=DSM 44701T), isolated from a smear-ripened cheese.</title>
        <authorList>
            <consortium name="US DOE Joint Genome Institute (JGI-PGF)"/>
            <person name="Walter F."/>
            <person name="Albersmeier A."/>
            <person name="Kalinowski J."/>
            <person name="Ruckert C."/>
        </authorList>
    </citation>
    <scope>NUCLEOTIDE SEQUENCE [LARGE SCALE GENOMIC DNA]</scope>
    <source>
        <strain evidence="6 7">NBRC 110095</strain>
    </source>
</reference>
<dbReference type="InterPro" id="IPR037171">
    <property type="entry name" value="NagB/RpiA_transferase-like"/>
</dbReference>
<feature type="binding site" evidence="4">
    <location>
        <begin position="4"/>
        <end position="8"/>
    </location>
    <ligand>
        <name>ATP</name>
        <dbReference type="ChEBI" id="CHEBI:30616"/>
    </ligand>
</feature>
<dbReference type="NCBIfam" id="TIGR02727">
    <property type="entry name" value="MTHFS_bact"/>
    <property type="match status" value="1"/>
</dbReference>
<dbReference type="Gene3D" id="3.40.50.10420">
    <property type="entry name" value="NagB/RpiA/CoA transferase-like"/>
    <property type="match status" value="1"/>
</dbReference>
<feature type="binding site" evidence="4">
    <location>
        <begin position="138"/>
        <end position="146"/>
    </location>
    <ligand>
        <name>ATP</name>
        <dbReference type="ChEBI" id="CHEBI:30616"/>
    </ligand>
</feature>
<dbReference type="GO" id="GO:0046872">
    <property type="term" value="F:metal ion binding"/>
    <property type="evidence" value="ECO:0007669"/>
    <property type="project" value="UniProtKB-KW"/>
</dbReference>
<accession>A0AA37T2G7</accession>
<name>A0AA37T2G7_9GAMM</name>
<dbReference type="Pfam" id="PF01812">
    <property type="entry name" value="5-FTHF_cyc-lig"/>
    <property type="match status" value="1"/>
</dbReference>
<gene>
    <name evidence="6" type="ORF">GCM10007877_06230</name>
</gene>
<comment type="catalytic activity">
    <reaction evidence="5">
        <text>(6S)-5-formyl-5,6,7,8-tetrahydrofolate + ATP = (6R)-5,10-methenyltetrahydrofolate + ADP + phosphate</text>
        <dbReference type="Rhea" id="RHEA:10488"/>
        <dbReference type="ChEBI" id="CHEBI:30616"/>
        <dbReference type="ChEBI" id="CHEBI:43474"/>
        <dbReference type="ChEBI" id="CHEBI:57455"/>
        <dbReference type="ChEBI" id="CHEBI:57457"/>
        <dbReference type="ChEBI" id="CHEBI:456216"/>
        <dbReference type="EC" id="6.3.3.2"/>
    </reaction>
</comment>
<dbReference type="GO" id="GO:0030272">
    <property type="term" value="F:5-formyltetrahydrofolate cyclo-ligase activity"/>
    <property type="evidence" value="ECO:0007669"/>
    <property type="project" value="UniProtKB-EC"/>
</dbReference>
<evidence type="ECO:0000256" key="2">
    <source>
        <dbReference type="ARBA" id="ARBA00022741"/>
    </source>
</evidence>
<feature type="binding site" evidence="4">
    <location>
        <position position="55"/>
    </location>
    <ligand>
        <name>substrate</name>
    </ligand>
</feature>
<dbReference type="Proteomes" id="UP001156870">
    <property type="component" value="Unassembled WGS sequence"/>
</dbReference>
<dbReference type="InterPro" id="IPR024185">
    <property type="entry name" value="FTHF_cligase-like_sf"/>
</dbReference>
<dbReference type="PANTHER" id="PTHR23407">
    <property type="entry name" value="ATPASE INHIBITOR/5-FORMYLTETRAHYDROFOLATE CYCLO-LIGASE"/>
    <property type="match status" value="1"/>
</dbReference>
<dbReference type="InterPro" id="IPR002698">
    <property type="entry name" value="FTHF_cligase"/>
</dbReference>
<dbReference type="GO" id="GO:0035999">
    <property type="term" value="P:tetrahydrofolate interconversion"/>
    <property type="evidence" value="ECO:0007669"/>
    <property type="project" value="TreeGrafter"/>
</dbReference>
<dbReference type="PIRSF" id="PIRSF006806">
    <property type="entry name" value="FTHF_cligase"/>
    <property type="match status" value="1"/>
</dbReference>
<sequence length="207" mass="23608">MKEKNEIRRQMRAARRALTPEQQDQAAFGVMSQLSTQSCFLFSQHIGFYWASDGEVDLTYAMDFAQRLGKRCYLPVIGDGTKRVSPRMQFYEYRQGMPLRPNRFGILEPDRRFSRRIPVWCLNMVLMPLVSFDHFGGRLGMGGGFYDRAFAYRKSKTNTYLSPFSTPALIGVAHSCQASTRLPSDDWDVAMEGIVTESFAALCNNVL</sequence>
<evidence type="ECO:0000256" key="4">
    <source>
        <dbReference type="PIRSR" id="PIRSR006806-1"/>
    </source>
</evidence>
<evidence type="ECO:0000313" key="6">
    <source>
        <dbReference type="EMBL" id="GLS24909.1"/>
    </source>
</evidence>
<proteinExistence type="inferred from homology"/>
<evidence type="ECO:0000256" key="1">
    <source>
        <dbReference type="ARBA" id="ARBA00010638"/>
    </source>
</evidence>
<dbReference type="SUPFAM" id="SSF100950">
    <property type="entry name" value="NagB/RpiA/CoA transferase-like"/>
    <property type="match status" value="1"/>
</dbReference>
<dbReference type="GO" id="GO:0005524">
    <property type="term" value="F:ATP binding"/>
    <property type="evidence" value="ECO:0007669"/>
    <property type="project" value="UniProtKB-KW"/>
</dbReference>
<comment type="similarity">
    <text evidence="1 5">Belongs to the 5-formyltetrahydrofolate cyclo-ligase family.</text>
</comment>
<keyword evidence="5" id="KW-0479">Metal-binding</keyword>
<keyword evidence="3 4" id="KW-0067">ATP-binding</keyword>
<dbReference type="EMBL" id="BSPD01000020">
    <property type="protein sequence ID" value="GLS24909.1"/>
    <property type="molecule type" value="Genomic_DNA"/>
</dbReference>
<protein>
    <recommendedName>
        <fullName evidence="5">5-formyltetrahydrofolate cyclo-ligase</fullName>
        <ecNumber evidence="5">6.3.3.2</ecNumber>
    </recommendedName>
</protein>
<organism evidence="6 7">
    <name type="scientific">Marinibactrum halimedae</name>
    <dbReference type="NCBI Taxonomy" id="1444977"/>
    <lineage>
        <taxon>Bacteria</taxon>
        <taxon>Pseudomonadati</taxon>
        <taxon>Pseudomonadota</taxon>
        <taxon>Gammaproteobacteria</taxon>
        <taxon>Cellvibrionales</taxon>
        <taxon>Cellvibrionaceae</taxon>
        <taxon>Marinibactrum</taxon>
    </lineage>
</organism>
<evidence type="ECO:0000256" key="5">
    <source>
        <dbReference type="RuleBase" id="RU361279"/>
    </source>
</evidence>
<dbReference type="RefSeq" id="WP_232592274.1">
    <property type="nucleotide sequence ID" value="NZ_BSPD01000020.1"/>
</dbReference>
<dbReference type="EC" id="6.3.3.2" evidence="5"/>
<dbReference type="PANTHER" id="PTHR23407:SF1">
    <property type="entry name" value="5-FORMYLTETRAHYDROFOLATE CYCLO-LIGASE"/>
    <property type="match status" value="1"/>
</dbReference>
<evidence type="ECO:0000313" key="7">
    <source>
        <dbReference type="Proteomes" id="UP001156870"/>
    </source>
</evidence>
<comment type="cofactor">
    <cofactor evidence="5">
        <name>Mg(2+)</name>
        <dbReference type="ChEBI" id="CHEBI:18420"/>
    </cofactor>
</comment>
<comment type="caution">
    <text evidence="6">The sequence shown here is derived from an EMBL/GenBank/DDBJ whole genome shotgun (WGS) entry which is preliminary data.</text>
</comment>
<keyword evidence="7" id="KW-1185">Reference proteome</keyword>